<dbReference type="SMART" id="SM00342">
    <property type="entry name" value="HTH_ARAC"/>
    <property type="match status" value="1"/>
</dbReference>
<dbReference type="InterPro" id="IPR018060">
    <property type="entry name" value="HTH_AraC"/>
</dbReference>
<keyword evidence="1" id="KW-0805">Transcription regulation</keyword>
<dbReference type="InterPro" id="IPR014710">
    <property type="entry name" value="RmlC-like_jellyroll"/>
</dbReference>
<dbReference type="PANTHER" id="PTHR43280">
    <property type="entry name" value="ARAC-FAMILY TRANSCRIPTIONAL REGULATOR"/>
    <property type="match status" value="1"/>
</dbReference>
<dbReference type="PROSITE" id="PS00041">
    <property type="entry name" value="HTH_ARAC_FAMILY_1"/>
    <property type="match status" value="1"/>
</dbReference>
<keyword evidence="6" id="KW-1185">Reference proteome</keyword>
<dbReference type="PRINTS" id="PR00032">
    <property type="entry name" value="HTHARAC"/>
</dbReference>
<feature type="domain" description="HTH araC/xylS-type" evidence="4">
    <location>
        <begin position="194"/>
        <end position="292"/>
    </location>
</feature>
<evidence type="ECO:0000256" key="1">
    <source>
        <dbReference type="ARBA" id="ARBA00023015"/>
    </source>
</evidence>
<gene>
    <name evidence="5" type="ORF">Q5741_05815</name>
</gene>
<dbReference type="RefSeq" id="WP_305023123.1">
    <property type="nucleotide sequence ID" value="NZ_JAUQTB010000002.1"/>
</dbReference>
<dbReference type="InterPro" id="IPR018062">
    <property type="entry name" value="HTH_AraC-typ_CS"/>
</dbReference>
<evidence type="ECO:0000313" key="6">
    <source>
        <dbReference type="Proteomes" id="UP001240171"/>
    </source>
</evidence>
<dbReference type="Gene3D" id="1.10.10.60">
    <property type="entry name" value="Homeodomain-like"/>
    <property type="match status" value="2"/>
</dbReference>
<dbReference type="InterPro" id="IPR037923">
    <property type="entry name" value="HTH-like"/>
</dbReference>
<keyword evidence="3" id="KW-0804">Transcription</keyword>
<dbReference type="SUPFAM" id="SSF51215">
    <property type="entry name" value="Regulatory protein AraC"/>
    <property type="match status" value="1"/>
</dbReference>
<evidence type="ECO:0000259" key="4">
    <source>
        <dbReference type="PROSITE" id="PS01124"/>
    </source>
</evidence>
<dbReference type="Pfam" id="PF02311">
    <property type="entry name" value="AraC_binding"/>
    <property type="match status" value="1"/>
</dbReference>
<protein>
    <submittedName>
        <fullName evidence="5">AraC family transcriptional regulator</fullName>
    </submittedName>
</protein>
<name>A0ABT9CBA0_9BACL</name>
<evidence type="ECO:0000313" key="5">
    <source>
        <dbReference type="EMBL" id="MDO7905934.1"/>
    </source>
</evidence>
<dbReference type="InterPro" id="IPR003313">
    <property type="entry name" value="AraC-bd"/>
</dbReference>
<dbReference type="Gene3D" id="2.60.120.10">
    <property type="entry name" value="Jelly Rolls"/>
    <property type="match status" value="1"/>
</dbReference>
<accession>A0ABT9CBA0</accession>
<dbReference type="InterPro" id="IPR009057">
    <property type="entry name" value="Homeodomain-like_sf"/>
</dbReference>
<sequence>MNRDMLKEDRIHGNPMYPVSVYPDVEQLNGQSILDCHWHDEMEFILVTRGSAVFQIDMDYIEVHAGEALFVNSGEIHAGYLKDDPACIFSAVVFSPGFLSSHTFDSMQEKYLDPLFKKKLLPPMHITGKQPWEQLVLNGLHTIIAVNEQESPAFELITKAQLYAIFAAMYPFMQPAAKNNTRASASHDKVKRLKKALEYIHEHYSEAIKLRDLAAEVNMSEGHFCRFFKHLVQKSPVEYMNHYRILKASKLLENSDMKIVDVALEVGFDHLSYFITIFKKVNGITPSQYRKQFEEEVVTEVLHA</sequence>
<dbReference type="Proteomes" id="UP001240171">
    <property type="component" value="Unassembled WGS sequence"/>
</dbReference>
<dbReference type="PANTHER" id="PTHR43280:SF28">
    <property type="entry name" value="HTH-TYPE TRANSCRIPTIONAL ACTIVATOR RHAS"/>
    <property type="match status" value="1"/>
</dbReference>
<evidence type="ECO:0000256" key="2">
    <source>
        <dbReference type="ARBA" id="ARBA00023125"/>
    </source>
</evidence>
<dbReference type="CDD" id="cd02208">
    <property type="entry name" value="cupin_RmlC-like"/>
    <property type="match status" value="1"/>
</dbReference>
<comment type="caution">
    <text evidence="5">The sequence shown here is derived from an EMBL/GenBank/DDBJ whole genome shotgun (WGS) entry which is preliminary data.</text>
</comment>
<keyword evidence="2" id="KW-0238">DNA-binding</keyword>
<reference evidence="5 6" key="1">
    <citation type="submission" date="2023-07" db="EMBL/GenBank/DDBJ databases">
        <title>Paenibacillus sp. JX-17 nov. isolated from soil.</title>
        <authorList>
            <person name="Wan Y."/>
            <person name="Liu B."/>
        </authorList>
    </citation>
    <scope>NUCLEOTIDE SEQUENCE [LARGE SCALE GENOMIC DNA]</scope>
    <source>
        <strain evidence="5 6">JX-17</strain>
    </source>
</reference>
<dbReference type="PROSITE" id="PS01124">
    <property type="entry name" value="HTH_ARAC_FAMILY_2"/>
    <property type="match status" value="1"/>
</dbReference>
<organism evidence="5 6">
    <name type="scientific">Paenibacillus lacisoli</name>
    <dbReference type="NCBI Taxonomy" id="3064525"/>
    <lineage>
        <taxon>Bacteria</taxon>
        <taxon>Bacillati</taxon>
        <taxon>Bacillota</taxon>
        <taxon>Bacilli</taxon>
        <taxon>Bacillales</taxon>
        <taxon>Paenibacillaceae</taxon>
        <taxon>Paenibacillus</taxon>
    </lineage>
</organism>
<proteinExistence type="predicted"/>
<dbReference type="EMBL" id="JAUQTB010000002">
    <property type="protein sequence ID" value="MDO7905934.1"/>
    <property type="molecule type" value="Genomic_DNA"/>
</dbReference>
<dbReference type="SUPFAM" id="SSF46689">
    <property type="entry name" value="Homeodomain-like"/>
    <property type="match status" value="2"/>
</dbReference>
<evidence type="ECO:0000256" key="3">
    <source>
        <dbReference type="ARBA" id="ARBA00023163"/>
    </source>
</evidence>
<dbReference type="Pfam" id="PF12833">
    <property type="entry name" value="HTH_18"/>
    <property type="match status" value="1"/>
</dbReference>
<dbReference type="InterPro" id="IPR020449">
    <property type="entry name" value="Tscrpt_reg_AraC-type_HTH"/>
</dbReference>